<dbReference type="InterPro" id="IPR037523">
    <property type="entry name" value="VOC_core"/>
</dbReference>
<dbReference type="InterPro" id="IPR004360">
    <property type="entry name" value="Glyas_Fos-R_dOase_dom"/>
</dbReference>
<evidence type="ECO:0000313" key="3">
    <source>
        <dbReference type="Proteomes" id="UP000231702"/>
    </source>
</evidence>
<dbReference type="PANTHER" id="PTHR21366">
    <property type="entry name" value="GLYOXALASE FAMILY PROTEIN"/>
    <property type="match status" value="1"/>
</dbReference>
<name>A0ABX4MKK5_9RHOB</name>
<reference evidence="2 3" key="1">
    <citation type="journal article" date="2018" name="Int. J. Syst. Evol. Microbiol.">
        <title>Pseudooceanicola lipolyticus sp. nov., a marine alphaproteobacterium, reclassification of Oceanicola flagellatus as Pseudooceanicola flagellatus comb. nov. and emended description of the genus Pseudooceanicola.</title>
        <authorList>
            <person name="Huang M.-M."/>
            <person name="Guo L.-L."/>
            <person name="Wu Y.-H."/>
            <person name="Lai Q.-L."/>
            <person name="Shao Z.-Z."/>
            <person name="Wang C.-S."/>
            <person name="Wu M."/>
            <person name="Xu X.-W."/>
        </authorList>
    </citation>
    <scope>NUCLEOTIDE SEQUENCE [LARGE SCALE GENOMIC DNA]</scope>
    <source>
        <strain evidence="2 3">Ar-45</strain>
    </source>
</reference>
<dbReference type="RefSeq" id="WP_097146834.1">
    <property type="nucleotide sequence ID" value="NZ_OBEA01000006.1"/>
</dbReference>
<keyword evidence="2" id="KW-0560">Oxidoreductase</keyword>
<feature type="domain" description="VOC" evidence="1">
    <location>
        <begin position="11"/>
        <end position="136"/>
    </location>
</feature>
<proteinExistence type="predicted"/>
<gene>
    <name evidence="2" type="ORF">CVM39_16605</name>
</gene>
<dbReference type="InterPro" id="IPR029068">
    <property type="entry name" value="Glyas_Bleomycin-R_OHBP_Dase"/>
</dbReference>
<protein>
    <submittedName>
        <fullName evidence="2">Glyoxalase/bleomycin resistance/extradiol dioxygenase family protein</fullName>
    </submittedName>
</protein>
<dbReference type="SUPFAM" id="SSF54593">
    <property type="entry name" value="Glyoxalase/Bleomycin resistance protein/Dihydroxybiphenyl dioxygenase"/>
    <property type="match status" value="1"/>
</dbReference>
<comment type="caution">
    <text evidence="2">The sequence shown here is derived from an EMBL/GenBank/DDBJ whole genome shotgun (WGS) entry which is preliminary data.</text>
</comment>
<dbReference type="InterPro" id="IPR050383">
    <property type="entry name" value="GlyoxalaseI/FosfomycinResist"/>
</dbReference>
<dbReference type="Proteomes" id="UP000231702">
    <property type="component" value="Unassembled WGS sequence"/>
</dbReference>
<dbReference type="Pfam" id="PF00903">
    <property type="entry name" value="Glyoxalase"/>
    <property type="match status" value="1"/>
</dbReference>
<evidence type="ECO:0000259" key="1">
    <source>
        <dbReference type="PROSITE" id="PS51819"/>
    </source>
</evidence>
<dbReference type="EMBL" id="PGTD01000018">
    <property type="protein sequence ID" value="PJE26948.1"/>
    <property type="molecule type" value="Genomic_DNA"/>
</dbReference>
<keyword evidence="3" id="KW-1185">Reference proteome</keyword>
<dbReference type="PROSITE" id="PS51819">
    <property type="entry name" value="VOC"/>
    <property type="match status" value="1"/>
</dbReference>
<sequence length="143" mass="15573">MPQQTPAPPRAPLECALYASNLAECAAFYAGVLGLEEIARVEERHHFFRLGEVVLLLFSPEATLLGSSNPSLPVPPHGATGAGHLCFSATAAEIHAWKDHLEAQGVPVEADFHWPNGARSIYFRDPAGNSLEFAEPRLWFPET</sequence>
<organism evidence="2 3">
    <name type="scientific">Pseudooceanicola antarcticus</name>
    <dbReference type="NCBI Taxonomy" id="1247613"/>
    <lineage>
        <taxon>Bacteria</taxon>
        <taxon>Pseudomonadati</taxon>
        <taxon>Pseudomonadota</taxon>
        <taxon>Alphaproteobacteria</taxon>
        <taxon>Rhodobacterales</taxon>
        <taxon>Paracoccaceae</taxon>
        <taxon>Pseudooceanicola</taxon>
    </lineage>
</organism>
<evidence type="ECO:0000313" key="2">
    <source>
        <dbReference type="EMBL" id="PJE26948.1"/>
    </source>
</evidence>
<dbReference type="PANTHER" id="PTHR21366:SF22">
    <property type="entry name" value="VOC DOMAIN-CONTAINING PROTEIN"/>
    <property type="match status" value="1"/>
</dbReference>
<dbReference type="Gene3D" id="3.10.180.10">
    <property type="entry name" value="2,3-Dihydroxybiphenyl 1,2-Dioxygenase, domain 1"/>
    <property type="match status" value="1"/>
</dbReference>
<accession>A0ABX4MKK5</accession>
<dbReference type="GO" id="GO:0051213">
    <property type="term" value="F:dioxygenase activity"/>
    <property type="evidence" value="ECO:0007669"/>
    <property type="project" value="UniProtKB-KW"/>
</dbReference>
<keyword evidence="2" id="KW-0223">Dioxygenase</keyword>